<keyword evidence="3" id="KW-1015">Disulfide bond</keyword>
<dbReference type="EMBL" id="MIYZ01000032">
    <property type="protein sequence ID" value="OIR21868.1"/>
    <property type="molecule type" value="Genomic_DNA"/>
</dbReference>
<protein>
    <recommendedName>
        <fullName evidence="6">Blue (type 1) copper domain-containing protein</fullName>
    </recommendedName>
</protein>
<evidence type="ECO:0000313" key="8">
    <source>
        <dbReference type="Proteomes" id="UP000183615"/>
    </source>
</evidence>
<feature type="binding site" evidence="4">
    <location>
        <position position="1310"/>
    </location>
    <ligand>
        <name>Cu cation</name>
        <dbReference type="ChEBI" id="CHEBI:23378"/>
    </ligand>
</feature>
<dbReference type="Pfam" id="PF00127">
    <property type="entry name" value="Copper-bind"/>
    <property type="match status" value="1"/>
</dbReference>
<evidence type="ECO:0000313" key="7">
    <source>
        <dbReference type="EMBL" id="OIR21868.1"/>
    </source>
</evidence>
<feature type="binding site" evidence="4">
    <location>
        <position position="1263"/>
    </location>
    <ligand>
        <name>Cu cation</name>
        <dbReference type="ChEBI" id="CHEBI:23378"/>
    </ligand>
</feature>
<dbReference type="InterPro" id="IPR000923">
    <property type="entry name" value="BlueCu_1"/>
</dbReference>
<evidence type="ECO:0000256" key="3">
    <source>
        <dbReference type="ARBA" id="ARBA00023157"/>
    </source>
</evidence>
<organism evidence="7 8">
    <name type="scientific">Marine Group III euryarchaeote CG-Epi2</name>
    <dbReference type="NCBI Taxonomy" id="1888996"/>
    <lineage>
        <taxon>Archaea</taxon>
        <taxon>Methanobacteriati</taxon>
        <taxon>Thermoplasmatota</taxon>
        <taxon>Thermoplasmata</taxon>
        <taxon>Candidatus Thermoprofundales</taxon>
    </lineage>
</organism>
<dbReference type="Proteomes" id="UP000183615">
    <property type="component" value="Unassembled WGS sequence"/>
</dbReference>
<feature type="compositionally biased region" description="Basic and acidic residues" evidence="5">
    <location>
        <begin position="1040"/>
        <end position="1091"/>
    </location>
</feature>
<comment type="caution">
    <text evidence="7">The sequence shown here is derived from an EMBL/GenBank/DDBJ whole genome shotgun (WGS) entry which is preliminary data.</text>
</comment>
<dbReference type="SUPFAM" id="SSF49503">
    <property type="entry name" value="Cupredoxins"/>
    <property type="match status" value="1"/>
</dbReference>
<comment type="cofactor">
    <cofactor evidence="4">
        <name>Cu(2+)</name>
        <dbReference type="ChEBI" id="CHEBI:29036"/>
    </cofactor>
    <text evidence="4">The crystal structure with reduced Cu(1+) has also been determined.</text>
</comment>
<feature type="binding site" evidence="4">
    <location>
        <position position="1315"/>
    </location>
    <ligand>
        <name>Cu cation</name>
        <dbReference type="ChEBI" id="CHEBI:23378"/>
    </ligand>
</feature>
<dbReference type="SMART" id="SM00192">
    <property type="entry name" value="LDLa"/>
    <property type="match status" value="2"/>
</dbReference>
<keyword evidence="2 4" id="KW-0186">Copper</keyword>
<proteinExistence type="predicted"/>
<feature type="binding site" evidence="4">
    <location>
        <position position="1307"/>
    </location>
    <ligand>
        <name>Cu cation</name>
        <dbReference type="ChEBI" id="CHEBI:23378"/>
    </ligand>
</feature>
<evidence type="ECO:0000256" key="5">
    <source>
        <dbReference type="SAM" id="MobiDB-lite"/>
    </source>
</evidence>
<dbReference type="InterPro" id="IPR002172">
    <property type="entry name" value="LDrepeatLR_classA_rpt"/>
</dbReference>
<evidence type="ECO:0000256" key="4">
    <source>
        <dbReference type="PIRSR" id="PIRSR602387-1"/>
    </source>
</evidence>
<keyword evidence="1 4" id="KW-0479">Metal-binding</keyword>
<dbReference type="GO" id="GO:0005507">
    <property type="term" value="F:copper ion binding"/>
    <property type="evidence" value="ECO:0007669"/>
    <property type="project" value="InterPro"/>
</dbReference>
<dbReference type="InterPro" id="IPR036055">
    <property type="entry name" value="LDL_receptor-like_sf"/>
</dbReference>
<evidence type="ECO:0000256" key="1">
    <source>
        <dbReference type="ARBA" id="ARBA00022723"/>
    </source>
</evidence>
<dbReference type="SUPFAM" id="SSF57424">
    <property type="entry name" value="LDL receptor-like module"/>
    <property type="match status" value="2"/>
</dbReference>
<evidence type="ECO:0000259" key="6">
    <source>
        <dbReference type="Pfam" id="PF00127"/>
    </source>
</evidence>
<sequence>MSAFVTVPTFNVGADEEAGEDDDEGPYLNTWPSTGEDYEMSTDDVSIFIMAANLTNGTSYTISWLISKDSNDELYLAAEGYWDFSVDSSSKQYFLDPNYYLDDDLGPGCYMFEGWLFDNDADEHIEYEIWPFTLDMPFSDCWGSGEGGCMNYDDTNGNGLYDEGEPCYDDENGGECPFDEDNPDSPCNAQECIDHESQECANFIENYCANNEDSYCGAAGMDMVCYDVATHEINFDIRTAVDCEAAGLMWVSPISGPDDGRDDRPVAFHATMTMKSLEEWTVDYNGEMPVDWSNDMRNEMSNMCEMMMGTDFGEISQECFDYWVDMSSNGGHDDHGEHDDEFTCPSDMDDATCATFMECSENDSMSMDCFRAMYNYCYDNTDSEMCEEMMSSDEDDGGQFIWGIVAYEAGHIDAATLMDEYIIPEFGDFMDDGTSDSTDSGNAVLYDVQTFNMDSDGELIIHPQFMEEIITTPDFVCGNEQTIDFRNVNDGEEDCDDGSDEQQYDDNADEINWFDCHDGTEISMTLVNDYEWNCGDGEDEYHEHYHSWWGEVYLFEGDYSAGLTDFNNLENIAFKTSHQEWKDENKTDINYESFTKADISAGTWSLVTIGSCHTEWGEDDEGNWVLVGYDCHGENGNHTNSGSYSHKLEFGSESWLVNGSIDHESMEMANFPYMDNYDDDQTEFLMYHTQSFSIDQDSSVSIFSAGWNCYDYDEDGVDDDCWGNSPGLYIYHDEDLIASNKHYHSENLFCPIDSEDQDYSNCNYAMLEVDLVAGDYTIYTTFDSEASYYNNIDGAYVVFEGEESDDWGGHMEDNHWEWHETDGDEVMQTVAYDGSVYDLDYEAFWSEAYDFEWNDAEENPKAVEEEFGSVYELYENYENVLETEGEGCDGCTGNLEEMDADTSFDITNQNDFENWTYNYDFEQYYFQFMDDNENGVYDSGEIYAVSSEGPGDSEDQYVLVEGTADRKHMPRADQAEYEPYCTDEDGNVIECDDVFEMFAYMFMIAENATHYEEGDLTAVEAADNSVELFYMLVDAGMFERGEDDHDHHGDDPNGDEPGLHHHGDEDYHHQHGDSDTSSHADYDRHHDHNDQDERDEDERDEDERDEDDNPPLLDGIIGVGGEDVEPLPLALNAVGSLVDNEDTPIMMGASFNLIFEGADESLDVHSVYIPIEDDVPWHIEMILLEGYEVKSCEKCEDLEIDGNRAKFHSNEPVMVMFGKAATTEECDQTVTIGEGGYTFEPAEITISVGDTVCWIWENTADVHNVIAVTDLDSLVNLESGFNSGEPSQTVDFRYTFTEDSMTYYYVCEPHATMGMVGTVTVGTGSEDDRIPEIIDDSGLPNVSFIVGALVLVGAAGLRRRIH</sequence>
<evidence type="ECO:0000256" key="2">
    <source>
        <dbReference type="ARBA" id="ARBA00023008"/>
    </source>
</evidence>
<accession>A0A1J5U7B4</accession>
<dbReference type="GO" id="GO:0009055">
    <property type="term" value="F:electron transfer activity"/>
    <property type="evidence" value="ECO:0007669"/>
    <property type="project" value="InterPro"/>
</dbReference>
<dbReference type="InterPro" id="IPR008972">
    <property type="entry name" value="Cupredoxin"/>
</dbReference>
<feature type="region of interest" description="Disordered" evidence="5">
    <location>
        <begin position="1040"/>
        <end position="1120"/>
    </location>
</feature>
<gene>
    <name evidence="7" type="ORF">BET99_05645</name>
</gene>
<reference evidence="7 8" key="1">
    <citation type="submission" date="2016-08" db="EMBL/GenBank/DDBJ databases">
        <title>New Insights into Marine Group III Euryarchaeota, from dark to light.</title>
        <authorList>
            <person name="Haro-Moreno J.M."/>
            <person name="Rodriguez-Valera F."/>
            <person name="Lopez-Garcia P."/>
            <person name="Moreira D."/>
            <person name="Martin-Cuadrado A.B."/>
        </authorList>
    </citation>
    <scope>NUCLEOTIDE SEQUENCE [LARGE SCALE GENOMIC DNA]</scope>
    <source>
        <strain evidence="7">CG-Epi2</strain>
    </source>
</reference>
<dbReference type="Gene3D" id="2.60.40.420">
    <property type="entry name" value="Cupredoxins - blue copper proteins"/>
    <property type="match status" value="1"/>
</dbReference>
<name>A0A1J5U7B4_9ARCH</name>
<dbReference type="InterPro" id="IPR002387">
    <property type="entry name" value="Plastocyanin"/>
</dbReference>
<feature type="domain" description="Blue (type 1) copper" evidence="6">
    <location>
        <begin position="1229"/>
        <end position="1321"/>
    </location>
</feature>
<dbReference type="PRINTS" id="PR00157">
    <property type="entry name" value="PLASTOCYANIN"/>
</dbReference>
<feature type="compositionally biased region" description="Acidic residues" evidence="5">
    <location>
        <begin position="1092"/>
        <end position="1109"/>
    </location>
</feature>